<reference evidence="4 5" key="1">
    <citation type="submission" date="2014-01" db="EMBL/GenBank/DDBJ databases">
        <authorList>
            <person name="Dobos K."/>
            <person name="Lenaerts A."/>
            <person name="Ordway D."/>
            <person name="DeGroote M.A."/>
            <person name="Parker T."/>
            <person name="Sizemore C."/>
            <person name="Tallon L.J."/>
            <person name="Sadzewicz L.K."/>
            <person name="Sengamalay N."/>
            <person name="Fraser C.M."/>
            <person name="Hine E."/>
            <person name="Shefchek K.A."/>
            <person name="Das S.P."/>
            <person name="Tettelin H."/>
        </authorList>
    </citation>
    <scope>NUCLEOTIDE SEQUENCE [LARGE SCALE GENOMIC DNA]</scope>
    <source>
        <strain evidence="4 5">Harvey</strain>
    </source>
</reference>
<name>A0ABN0QWM3_MYCUL</name>
<proteinExistence type="predicted"/>
<dbReference type="InterPro" id="IPR002505">
    <property type="entry name" value="PTA_PTB"/>
</dbReference>
<organism evidence="4 5">
    <name type="scientific">Mycobacterium ulcerans str. Harvey</name>
    <dbReference type="NCBI Taxonomy" id="1299332"/>
    <lineage>
        <taxon>Bacteria</taxon>
        <taxon>Bacillati</taxon>
        <taxon>Actinomycetota</taxon>
        <taxon>Actinomycetes</taxon>
        <taxon>Mycobacteriales</taxon>
        <taxon>Mycobacteriaceae</taxon>
        <taxon>Mycobacterium</taxon>
        <taxon>Mycobacterium ulcerans group</taxon>
    </lineage>
</organism>
<dbReference type="PANTHER" id="PTHR43356:SF3">
    <property type="entry name" value="PHOSPHATE ACETYLTRANSFERASE"/>
    <property type="match status" value="1"/>
</dbReference>
<dbReference type="Gene3D" id="3.40.50.10750">
    <property type="entry name" value="Isocitrate/Isopropylmalate dehydrogenase-like"/>
    <property type="match status" value="1"/>
</dbReference>
<dbReference type="GO" id="GO:0016740">
    <property type="term" value="F:transferase activity"/>
    <property type="evidence" value="ECO:0007669"/>
    <property type="project" value="UniProtKB-KW"/>
</dbReference>
<evidence type="ECO:0000313" key="5">
    <source>
        <dbReference type="Proteomes" id="UP000020681"/>
    </source>
</evidence>
<sequence>MCLPDRVLAYGDCAIIPNPTVEELADIAVCSARTAAQFGVEPRVAMLSYSTGASGSGRTSTR</sequence>
<protein>
    <submittedName>
        <fullName evidence="4">Phosphate acetyl/butaryl transferase family protein</fullName>
    </submittedName>
</protein>
<dbReference type="Proteomes" id="UP000020681">
    <property type="component" value="Unassembled WGS sequence"/>
</dbReference>
<keyword evidence="2" id="KW-0012">Acyltransferase</keyword>
<gene>
    <name evidence="4" type="ORF">I551_4401</name>
</gene>
<dbReference type="PANTHER" id="PTHR43356">
    <property type="entry name" value="PHOSPHATE ACETYLTRANSFERASE"/>
    <property type="match status" value="1"/>
</dbReference>
<dbReference type="EMBL" id="JAOL01000127">
    <property type="protein sequence ID" value="EUA89151.1"/>
    <property type="molecule type" value="Genomic_DNA"/>
</dbReference>
<dbReference type="Pfam" id="PF01515">
    <property type="entry name" value="PTA_PTB"/>
    <property type="match status" value="1"/>
</dbReference>
<keyword evidence="1 4" id="KW-0808">Transferase</keyword>
<feature type="domain" description="Phosphate acetyl/butaryl transferase" evidence="3">
    <location>
        <begin position="1"/>
        <end position="60"/>
    </location>
</feature>
<accession>A0ABN0QWM3</accession>
<evidence type="ECO:0000259" key="3">
    <source>
        <dbReference type="Pfam" id="PF01515"/>
    </source>
</evidence>
<evidence type="ECO:0000313" key="4">
    <source>
        <dbReference type="EMBL" id="EUA89151.1"/>
    </source>
</evidence>
<evidence type="ECO:0000256" key="2">
    <source>
        <dbReference type="ARBA" id="ARBA00023315"/>
    </source>
</evidence>
<dbReference type="SUPFAM" id="SSF53659">
    <property type="entry name" value="Isocitrate/Isopropylmalate dehydrogenase-like"/>
    <property type="match status" value="1"/>
</dbReference>
<keyword evidence="5" id="KW-1185">Reference proteome</keyword>
<comment type="caution">
    <text evidence="4">The sequence shown here is derived from an EMBL/GenBank/DDBJ whole genome shotgun (WGS) entry which is preliminary data.</text>
</comment>
<dbReference type="InterPro" id="IPR042112">
    <property type="entry name" value="P_AcTrfase_dom2"/>
</dbReference>
<dbReference type="InterPro" id="IPR050500">
    <property type="entry name" value="Phos_Acetyltrans/Butyryltrans"/>
</dbReference>
<evidence type="ECO:0000256" key="1">
    <source>
        <dbReference type="ARBA" id="ARBA00022679"/>
    </source>
</evidence>